<keyword evidence="1" id="KW-0472">Membrane</keyword>
<sequence>MIVLTELDLPLICEAVGLVGVSLYACNYICLSLRILSSECIPYFVLNTMAAICVLVSLTQSFNLASALIQSFWIAAGSLAVSIRIRDRRRGRPRPVPPISGTATIER</sequence>
<dbReference type="Pfam" id="PF26604">
    <property type="entry name" value="CBU_0592"/>
    <property type="match status" value="1"/>
</dbReference>
<keyword evidence="1" id="KW-0812">Transmembrane</keyword>
<reference evidence="4" key="1">
    <citation type="journal article" date="2019" name="Int. J. Syst. Evol. Microbiol.">
        <title>The Global Catalogue of Microorganisms (GCM) 10K type strain sequencing project: providing services to taxonomists for standard genome sequencing and annotation.</title>
        <authorList>
            <consortium name="The Broad Institute Genomics Platform"/>
            <consortium name="The Broad Institute Genome Sequencing Center for Infectious Disease"/>
            <person name="Wu L."/>
            <person name="Ma J."/>
        </authorList>
    </citation>
    <scope>NUCLEOTIDE SEQUENCE [LARGE SCALE GENOMIC DNA]</scope>
    <source>
        <strain evidence="4">CCUG 62953</strain>
    </source>
</reference>
<feature type="domain" description="CBU-0592-like" evidence="2">
    <location>
        <begin position="14"/>
        <end position="86"/>
    </location>
</feature>
<feature type="transmembrane region" description="Helical" evidence="1">
    <location>
        <begin position="40"/>
        <end position="58"/>
    </location>
</feature>
<organism evidence="3 4">
    <name type="scientific">Litorisediminicola beolgyonensis</name>
    <dbReference type="NCBI Taxonomy" id="1173614"/>
    <lineage>
        <taxon>Bacteria</taxon>
        <taxon>Pseudomonadati</taxon>
        <taxon>Pseudomonadota</taxon>
        <taxon>Alphaproteobacteria</taxon>
        <taxon>Rhodobacterales</taxon>
        <taxon>Paracoccaceae</taxon>
        <taxon>Litorisediminicola</taxon>
    </lineage>
</organism>
<dbReference type="RefSeq" id="WP_386801608.1">
    <property type="nucleotide sequence ID" value="NZ_JBHTMU010000004.1"/>
</dbReference>
<proteinExistence type="predicted"/>
<protein>
    <recommendedName>
        <fullName evidence="2">CBU-0592-like domain-containing protein</fullName>
    </recommendedName>
</protein>
<dbReference type="NCBIfam" id="NF047864">
    <property type="entry name" value="CBU_0592_membra"/>
    <property type="match status" value="1"/>
</dbReference>
<name>A0ABW3ZFR2_9RHOB</name>
<comment type="caution">
    <text evidence="3">The sequence shown here is derived from an EMBL/GenBank/DDBJ whole genome shotgun (WGS) entry which is preliminary data.</text>
</comment>
<dbReference type="EMBL" id="JBHTMU010000004">
    <property type="protein sequence ID" value="MFD1341553.1"/>
    <property type="molecule type" value="Genomic_DNA"/>
</dbReference>
<keyword evidence="1" id="KW-1133">Transmembrane helix</keyword>
<accession>A0ABW3ZFR2</accession>
<dbReference type="InterPro" id="IPR058058">
    <property type="entry name" value="CBU_0592-like"/>
</dbReference>
<evidence type="ECO:0000256" key="1">
    <source>
        <dbReference type="SAM" id="Phobius"/>
    </source>
</evidence>
<dbReference type="Proteomes" id="UP001597135">
    <property type="component" value="Unassembled WGS sequence"/>
</dbReference>
<feature type="transmembrane region" description="Helical" evidence="1">
    <location>
        <begin position="15"/>
        <end position="33"/>
    </location>
</feature>
<evidence type="ECO:0000313" key="4">
    <source>
        <dbReference type="Proteomes" id="UP001597135"/>
    </source>
</evidence>
<gene>
    <name evidence="3" type="ORF">ACFQ4E_03895</name>
</gene>
<evidence type="ECO:0000313" key="3">
    <source>
        <dbReference type="EMBL" id="MFD1341553.1"/>
    </source>
</evidence>
<feature type="transmembrane region" description="Helical" evidence="1">
    <location>
        <begin position="64"/>
        <end position="85"/>
    </location>
</feature>
<evidence type="ECO:0000259" key="2">
    <source>
        <dbReference type="Pfam" id="PF26604"/>
    </source>
</evidence>
<keyword evidence="4" id="KW-1185">Reference proteome</keyword>